<keyword evidence="1" id="KW-0472">Membrane</keyword>
<dbReference type="KEGG" id="lyj:FKV23_00685"/>
<evidence type="ECO:0000259" key="2">
    <source>
        <dbReference type="Pfam" id="PF19762"/>
    </source>
</evidence>
<dbReference type="Proteomes" id="UP000317199">
    <property type="component" value="Chromosome"/>
</dbReference>
<dbReference type="RefSeq" id="WP_141622134.1">
    <property type="nucleotide sequence ID" value="NZ_CP041242.1"/>
</dbReference>
<dbReference type="InterPro" id="IPR046216">
    <property type="entry name" value="DUF6249"/>
</dbReference>
<keyword evidence="1" id="KW-1133">Transmembrane helix</keyword>
<keyword evidence="4" id="KW-1185">Reference proteome</keyword>
<feature type="transmembrane region" description="Helical" evidence="1">
    <location>
        <begin position="86"/>
        <end position="105"/>
    </location>
</feature>
<evidence type="ECO:0000256" key="1">
    <source>
        <dbReference type="SAM" id="Phobius"/>
    </source>
</evidence>
<dbReference type="OrthoDB" id="5954762at2"/>
<gene>
    <name evidence="3" type="ORF">FKV23_00685</name>
</gene>
<feature type="transmembrane region" description="Helical" evidence="1">
    <location>
        <begin position="61"/>
        <end position="80"/>
    </location>
</feature>
<evidence type="ECO:0000313" key="3">
    <source>
        <dbReference type="EMBL" id="QDH68791.1"/>
    </source>
</evidence>
<organism evidence="3 4">
    <name type="scientific">Marilutibacter alkalisoli</name>
    <dbReference type="NCBI Taxonomy" id="2591633"/>
    <lineage>
        <taxon>Bacteria</taxon>
        <taxon>Pseudomonadati</taxon>
        <taxon>Pseudomonadota</taxon>
        <taxon>Gammaproteobacteria</taxon>
        <taxon>Lysobacterales</taxon>
        <taxon>Lysobacteraceae</taxon>
        <taxon>Marilutibacter</taxon>
    </lineage>
</organism>
<feature type="domain" description="DUF6249" evidence="2">
    <location>
        <begin position="2"/>
        <end position="107"/>
    </location>
</feature>
<proteinExistence type="predicted"/>
<dbReference type="CDD" id="cd22249">
    <property type="entry name" value="UDM1_RNF168_RNF169-like"/>
    <property type="match status" value="1"/>
</dbReference>
<name>A0A514BN40_9GAMM</name>
<evidence type="ECO:0000313" key="4">
    <source>
        <dbReference type="Proteomes" id="UP000317199"/>
    </source>
</evidence>
<protein>
    <recommendedName>
        <fullName evidence="2">DUF6249 domain-containing protein</fullName>
    </recommendedName>
</protein>
<keyword evidence="1" id="KW-0812">Transmembrane</keyword>
<accession>A0A514BN40</accession>
<dbReference type="AlphaFoldDB" id="A0A514BN40"/>
<reference evidence="3 4" key="1">
    <citation type="submission" date="2019-06" db="EMBL/GenBank/DDBJ databases">
        <title>Lysobacter alkalisoli sp. nov. isolated from saline-alkali soil.</title>
        <authorList>
            <person name="Sun J.-Q."/>
            <person name="Xu L."/>
        </authorList>
    </citation>
    <scope>NUCLEOTIDE SEQUENCE [LARGE SCALE GENOMIC DNA]</scope>
    <source>
        <strain evidence="3 4">SJ-36</strain>
    </source>
</reference>
<feature type="transmembrane region" description="Helical" evidence="1">
    <location>
        <begin position="6"/>
        <end position="25"/>
    </location>
</feature>
<dbReference type="Pfam" id="PF19762">
    <property type="entry name" value="DUF6249"/>
    <property type="match status" value="1"/>
</dbReference>
<dbReference type="EMBL" id="CP041242">
    <property type="protein sequence ID" value="QDH68791.1"/>
    <property type="molecule type" value="Genomic_DNA"/>
</dbReference>
<sequence>MVDIIALFIPIVFAVCVVLAIRVVVEARLRRRLAETHASEDLIRTLLLADQENRRQASLKWGMVLVLTGMAFGIIDIAGLTHEDAASYGVIFAAIGLGMIGYHLLQRDRG</sequence>